<evidence type="ECO:0000256" key="1">
    <source>
        <dbReference type="ARBA" id="ARBA00004651"/>
    </source>
</evidence>
<dbReference type="Proteomes" id="UP001139365">
    <property type="component" value="Unassembled WGS sequence"/>
</dbReference>
<evidence type="ECO:0000256" key="5">
    <source>
        <dbReference type="ARBA" id="ARBA00023136"/>
    </source>
</evidence>
<feature type="transmembrane region" description="Helical" evidence="6">
    <location>
        <begin position="38"/>
        <end position="61"/>
    </location>
</feature>
<dbReference type="Pfam" id="PF03899">
    <property type="entry name" value="ATP-synt_I"/>
    <property type="match status" value="1"/>
</dbReference>
<dbReference type="InterPro" id="IPR005598">
    <property type="entry name" value="ATP_synth_I"/>
</dbReference>
<evidence type="ECO:0000256" key="6">
    <source>
        <dbReference type="SAM" id="Phobius"/>
    </source>
</evidence>
<evidence type="ECO:0000256" key="3">
    <source>
        <dbReference type="ARBA" id="ARBA00022692"/>
    </source>
</evidence>
<comment type="subcellular location">
    <subcellularLocation>
        <location evidence="1">Cell membrane</location>
        <topology evidence="1">Multi-pass membrane protein</topology>
    </subcellularLocation>
</comment>
<keyword evidence="4 6" id="KW-1133">Transmembrane helix</keyword>
<keyword evidence="2" id="KW-1003">Cell membrane</keyword>
<keyword evidence="3 6" id="KW-0812">Transmembrane</keyword>
<protein>
    <submittedName>
        <fullName evidence="7">ATP synthase subunit I</fullName>
    </submittedName>
</protein>
<evidence type="ECO:0000313" key="7">
    <source>
        <dbReference type="EMBL" id="MCI5755204.1"/>
    </source>
</evidence>
<feature type="transmembrane region" description="Helical" evidence="6">
    <location>
        <begin position="12"/>
        <end position="32"/>
    </location>
</feature>
<dbReference type="GO" id="GO:0005886">
    <property type="term" value="C:plasma membrane"/>
    <property type="evidence" value="ECO:0007669"/>
    <property type="project" value="UniProtKB-SubCell"/>
</dbReference>
<evidence type="ECO:0000256" key="4">
    <source>
        <dbReference type="ARBA" id="ARBA00022989"/>
    </source>
</evidence>
<organism evidence="7 8">
    <name type="scientific">Candidatus Colimorpha enterica</name>
    <dbReference type="NCBI Taxonomy" id="3083063"/>
    <lineage>
        <taxon>Bacteria</taxon>
        <taxon>Pseudomonadati</taxon>
        <taxon>Bacteroidota</taxon>
        <taxon>Bacteroidia</taxon>
        <taxon>Bacteroidales</taxon>
        <taxon>Candidatus Colimorpha</taxon>
    </lineage>
</organism>
<sequence length="136" mass="14800">MKIDGTVKKETAYVAVAEAILIAIMLAVYLIISKFTPNVLFAALTSGAVAVLNFFVMGLTVQKAVTVDDDSDRRKLIRASQLVRLLVMGVVVIVCAVFPKFDIFALFIPLFFPRLFAQARGIYGAVKDGKNGGRTE</sequence>
<accession>A0AAE3K157</accession>
<feature type="transmembrane region" description="Helical" evidence="6">
    <location>
        <begin position="82"/>
        <end position="112"/>
    </location>
</feature>
<evidence type="ECO:0000313" key="8">
    <source>
        <dbReference type="Proteomes" id="UP001139365"/>
    </source>
</evidence>
<name>A0AAE3K157_9BACT</name>
<keyword evidence="5 6" id="KW-0472">Membrane</keyword>
<reference evidence="7 8" key="1">
    <citation type="submission" date="2022-03" db="EMBL/GenBank/DDBJ databases">
        <title>Metagenome-assembled genomes from swine fecal metagenomes.</title>
        <authorList>
            <person name="Holman D.B."/>
            <person name="Kommadath A."/>
        </authorList>
    </citation>
    <scope>NUCLEOTIDE SEQUENCE [LARGE SCALE GENOMIC DNA]</scope>
    <source>
        <strain evidence="7">SUG147</strain>
    </source>
</reference>
<dbReference type="AlphaFoldDB" id="A0AAE3K157"/>
<gene>
    <name evidence="7" type="ORF">MR241_02785</name>
</gene>
<comment type="caution">
    <text evidence="7">The sequence shown here is derived from an EMBL/GenBank/DDBJ whole genome shotgun (WGS) entry which is preliminary data.</text>
</comment>
<dbReference type="EMBL" id="JALEMU010000047">
    <property type="protein sequence ID" value="MCI5755204.1"/>
    <property type="molecule type" value="Genomic_DNA"/>
</dbReference>
<proteinExistence type="predicted"/>
<evidence type="ECO:0000256" key="2">
    <source>
        <dbReference type="ARBA" id="ARBA00022475"/>
    </source>
</evidence>